<dbReference type="Proteomes" id="UP000192674">
    <property type="component" value="Unassembled WGS sequence"/>
</dbReference>
<evidence type="ECO:0000313" key="3">
    <source>
        <dbReference type="Proteomes" id="UP000192674"/>
    </source>
</evidence>
<evidence type="ECO:0000313" key="2">
    <source>
        <dbReference type="EMBL" id="SMD22070.1"/>
    </source>
</evidence>
<dbReference type="SUPFAM" id="SSF50475">
    <property type="entry name" value="FMN-binding split barrel"/>
    <property type="match status" value="1"/>
</dbReference>
<dbReference type="EMBL" id="FWXV01000007">
    <property type="protein sequence ID" value="SMD22070.1"/>
    <property type="molecule type" value="Genomic_DNA"/>
</dbReference>
<dbReference type="AlphaFoldDB" id="A0A1Y5Y1L8"/>
<reference evidence="2 3" key="1">
    <citation type="submission" date="2017-04" db="EMBL/GenBank/DDBJ databases">
        <authorList>
            <person name="Afonso C.L."/>
            <person name="Miller P.J."/>
            <person name="Scott M.A."/>
            <person name="Spackman E."/>
            <person name="Goraichik I."/>
            <person name="Dimitrov K.M."/>
            <person name="Suarez D.L."/>
            <person name="Swayne D.E."/>
        </authorList>
    </citation>
    <scope>NUCLEOTIDE SEQUENCE [LARGE SCALE GENOMIC DNA]</scope>
    <source>
        <strain evidence="2 3">DSM 43828</strain>
    </source>
</reference>
<keyword evidence="3" id="KW-1185">Reference proteome</keyword>
<dbReference type="Gene3D" id="2.30.110.10">
    <property type="entry name" value="Electron Transport, Fmn-binding Protein, Chain A"/>
    <property type="match status" value="1"/>
</dbReference>
<dbReference type="GO" id="GO:0005829">
    <property type="term" value="C:cytosol"/>
    <property type="evidence" value="ECO:0007669"/>
    <property type="project" value="TreeGrafter"/>
</dbReference>
<evidence type="ECO:0000256" key="1">
    <source>
        <dbReference type="ARBA" id="ARBA00023002"/>
    </source>
</evidence>
<proteinExistence type="predicted"/>
<dbReference type="GO" id="GO:0016627">
    <property type="term" value="F:oxidoreductase activity, acting on the CH-CH group of donors"/>
    <property type="evidence" value="ECO:0007669"/>
    <property type="project" value="TreeGrafter"/>
</dbReference>
<dbReference type="InterPro" id="IPR052019">
    <property type="entry name" value="F420H2_bilvrd_red/Heme_oxyg"/>
</dbReference>
<dbReference type="PANTHER" id="PTHR35176:SF6">
    <property type="entry name" value="HEME OXYGENASE HI_0854-RELATED"/>
    <property type="match status" value="1"/>
</dbReference>
<name>A0A1Y5Y1L8_KIBAR</name>
<dbReference type="PANTHER" id="PTHR35176">
    <property type="entry name" value="HEME OXYGENASE HI_0854-RELATED"/>
    <property type="match status" value="1"/>
</dbReference>
<organism evidence="2 3">
    <name type="scientific">Kibdelosporangium aridum</name>
    <dbReference type="NCBI Taxonomy" id="2030"/>
    <lineage>
        <taxon>Bacteria</taxon>
        <taxon>Bacillati</taxon>
        <taxon>Actinomycetota</taxon>
        <taxon>Actinomycetes</taxon>
        <taxon>Pseudonocardiales</taxon>
        <taxon>Pseudonocardiaceae</taxon>
        <taxon>Kibdelosporangium</taxon>
    </lineage>
</organism>
<sequence length="152" mass="17033">MIKTTALLSADMSFVMTAEERMAFLAEPHIGILAITRDGRAPLAVPVWYDYEPGGDLLIWIERDTVKDKLIRAAGTFSLAVHNETEPYKYVTVEGPVIANDAPPTRDQAVKIASRYFPVDRSELYVDEALGEHSVLVRMRPQKWLSNDQSKG</sequence>
<dbReference type="GO" id="GO:0070967">
    <property type="term" value="F:coenzyme F420 binding"/>
    <property type="evidence" value="ECO:0007669"/>
    <property type="project" value="TreeGrafter"/>
</dbReference>
<protein>
    <submittedName>
        <fullName evidence="2">PPOX class probable F420-dependent enzyme</fullName>
    </submittedName>
</protein>
<dbReference type="InterPro" id="IPR012349">
    <property type="entry name" value="Split_barrel_FMN-bd"/>
</dbReference>
<keyword evidence="1" id="KW-0560">Oxidoreductase</keyword>
<accession>A0A1Y5Y1L8</accession>
<gene>
    <name evidence="2" type="ORF">SAMN05661093_07302</name>
</gene>